<reference evidence="11" key="1">
    <citation type="submission" date="2021-04" db="EMBL/GenBank/DDBJ databases">
        <authorList>
            <consortium name="Wellcome Sanger Institute Data Sharing"/>
        </authorList>
    </citation>
    <scope>NUCLEOTIDE SEQUENCE [LARGE SCALE GENOMIC DNA]</scope>
</reference>
<dbReference type="Pfam" id="PF00027">
    <property type="entry name" value="cNMP_binding"/>
    <property type="match status" value="1"/>
</dbReference>
<feature type="transmembrane region" description="Helical" evidence="9">
    <location>
        <begin position="175"/>
        <end position="192"/>
    </location>
</feature>
<dbReference type="InterPro" id="IPR051413">
    <property type="entry name" value="K/Na_HCN_channel"/>
</dbReference>
<comment type="subcellular location">
    <subcellularLocation>
        <location evidence="1">Cell membrane</location>
        <topology evidence="1">Multi-pass membrane protein</topology>
    </subcellularLocation>
</comment>
<dbReference type="PROSITE" id="PS50042">
    <property type="entry name" value="CNMP_BINDING_3"/>
    <property type="match status" value="1"/>
</dbReference>
<dbReference type="SUPFAM" id="SSF51206">
    <property type="entry name" value="cAMP-binding domain-like"/>
    <property type="match status" value="1"/>
</dbReference>
<accession>A0A671UD87</accession>
<dbReference type="SMART" id="SM00100">
    <property type="entry name" value="cNMP"/>
    <property type="match status" value="1"/>
</dbReference>
<dbReference type="AlphaFoldDB" id="A0A671UD87"/>
<keyword evidence="5" id="KW-0633">Potassium transport</keyword>
<dbReference type="InterPro" id="IPR018490">
    <property type="entry name" value="cNMP-bd_dom_sf"/>
</dbReference>
<evidence type="ECO:0000256" key="3">
    <source>
        <dbReference type="ARBA" id="ARBA00022475"/>
    </source>
</evidence>
<dbReference type="GO" id="GO:0098855">
    <property type="term" value="C:HCN channel complex"/>
    <property type="evidence" value="ECO:0007669"/>
    <property type="project" value="TreeGrafter"/>
</dbReference>
<dbReference type="Pfam" id="PF08412">
    <property type="entry name" value="Ion_trans_N"/>
    <property type="match status" value="1"/>
</dbReference>
<feature type="transmembrane region" description="Helical" evidence="9">
    <location>
        <begin position="93"/>
        <end position="112"/>
    </location>
</feature>
<organism evidence="11 12">
    <name type="scientific">Sparus aurata</name>
    <name type="common">Gilthead sea bream</name>
    <dbReference type="NCBI Taxonomy" id="8175"/>
    <lineage>
        <taxon>Eukaryota</taxon>
        <taxon>Metazoa</taxon>
        <taxon>Chordata</taxon>
        <taxon>Craniata</taxon>
        <taxon>Vertebrata</taxon>
        <taxon>Euteleostomi</taxon>
        <taxon>Actinopterygii</taxon>
        <taxon>Neopterygii</taxon>
        <taxon>Teleostei</taxon>
        <taxon>Neoteleostei</taxon>
        <taxon>Acanthomorphata</taxon>
        <taxon>Eupercaria</taxon>
        <taxon>Spariformes</taxon>
        <taxon>Sparidae</taxon>
        <taxon>Sparus</taxon>
    </lineage>
</organism>
<feature type="transmembrane region" description="Helical" evidence="9">
    <location>
        <begin position="337"/>
        <end position="365"/>
    </location>
</feature>
<keyword evidence="3" id="KW-1003">Cell membrane</keyword>
<dbReference type="Proteomes" id="UP000472265">
    <property type="component" value="Chromosome 9"/>
</dbReference>
<feature type="transmembrane region" description="Helical" evidence="9">
    <location>
        <begin position="141"/>
        <end position="163"/>
    </location>
</feature>
<keyword evidence="7" id="KW-0406">Ion transport</keyword>
<keyword evidence="5" id="KW-0631">Potassium channel</keyword>
<dbReference type="GO" id="GO:0035725">
    <property type="term" value="P:sodium ion transmembrane transport"/>
    <property type="evidence" value="ECO:0007669"/>
    <property type="project" value="TreeGrafter"/>
</dbReference>
<reference evidence="11" key="3">
    <citation type="submission" date="2025-09" db="UniProtKB">
        <authorList>
            <consortium name="Ensembl"/>
        </authorList>
    </citation>
    <scope>IDENTIFICATION</scope>
</reference>
<evidence type="ECO:0000259" key="10">
    <source>
        <dbReference type="PROSITE" id="PS50042"/>
    </source>
</evidence>
<keyword evidence="5" id="KW-0407">Ion channel</keyword>
<dbReference type="Pfam" id="PF00520">
    <property type="entry name" value="Ion_trans"/>
    <property type="match status" value="1"/>
</dbReference>
<feature type="domain" description="Cyclic nucleotide-binding" evidence="10">
    <location>
        <begin position="440"/>
        <end position="545"/>
    </location>
</feature>
<dbReference type="GeneTree" id="ENSGT00940000156523"/>
<protein>
    <submittedName>
        <fullName evidence="11">Potassium/sodium hyperpolarization-activated cyclic nucleotide-gated channel 3-like</fullName>
    </submittedName>
</protein>
<evidence type="ECO:0000256" key="1">
    <source>
        <dbReference type="ARBA" id="ARBA00004651"/>
    </source>
</evidence>
<keyword evidence="4 9" id="KW-0812">Transmembrane</keyword>
<feature type="transmembrane region" description="Helical" evidence="9">
    <location>
        <begin position="213"/>
        <end position="235"/>
    </location>
</feature>
<keyword evidence="12" id="KW-1185">Reference proteome</keyword>
<keyword evidence="2" id="KW-0813">Transport</keyword>
<evidence type="ECO:0000313" key="11">
    <source>
        <dbReference type="Ensembl" id="ENSSAUP00010012261.1"/>
    </source>
</evidence>
<evidence type="ECO:0000256" key="6">
    <source>
        <dbReference type="ARBA" id="ARBA00022989"/>
    </source>
</evidence>
<keyword evidence="8 9" id="KW-0472">Membrane</keyword>
<dbReference type="OMA" id="WESFNVF"/>
<evidence type="ECO:0000256" key="5">
    <source>
        <dbReference type="ARBA" id="ARBA00022826"/>
    </source>
</evidence>
<name>A0A671UD87_SPAAU</name>
<dbReference type="Ensembl" id="ENSSAUT00010013036.1">
    <property type="protein sequence ID" value="ENSSAUP00010012261.1"/>
    <property type="gene ID" value="ENSSAUG00010005852.1"/>
</dbReference>
<evidence type="ECO:0000256" key="9">
    <source>
        <dbReference type="SAM" id="Phobius"/>
    </source>
</evidence>
<dbReference type="InParanoid" id="A0A671UD87"/>
<evidence type="ECO:0000256" key="2">
    <source>
        <dbReference type="ARBA" id="ARBA00022448"/>
    </source>
</evidence>
<dbReference type="Gene3D" id="1.10.287.630">
    <property type="entry name" value="Helix hairpin bin"/>
    <property type="match status" value="1"/>
</dbReference>
<evidence type="ECO:0000256" key="7">
    <source>
        <dbReference type="ARBA" id="ARBA00023065"/>
    </source>
</evidence>
<dbReference type="GO" id="GO:0030424">
    <property type="term" value="C:axon"/>
    <property type="evidence" value="ECO:0007669"/>
    <property type="project" value="TreeGrafter"/>
</dbReference>
<sequence>MEKLKGPTAGCTTATCGWRALLLPQLNRQSLYVYGSEMAVEKECMRQLESGVFVIHPFSLIRSYYIMCMMAITFLNLIGIPMEIAFLDGHSGLAWEGFNVFSDTLFLIDVALNFRMGIITDDGEEAILDIKRIRVSYLRTWFIPDVIAAFPIGYILLFADLQYHNDDNPSKTNKMMRILMFVRILSLIRLARVSRLVRFFNEVEKVSNANLEVVRLFFRILSLFMMIFLLCHWNGCIQYFVPMLEEFPTDCWVRKENLMNATVIVKYSWGVFRALSQMIALSYGSMDAPTSENYRFYFSITKKSTGVSNSPLSYKYLTFHTKQGHVLVSLSPDYVEMWIVMVSMVSGCLMYTVLVANATTMIANIDPAAKEYKSKMSRLEHYMAFMKLPPELQLRISNYYQARYGGKWFQEKDVMDTVSSALKEQILMVMCSRLLRNVPVFQNRDENFINAVLLKLEYEVFLEGDAIVRQNVPGDRMFFIDHGQVLMETDSYDRELCDGDYFGETCMLTKGKHLATVKALTDCQCFSLSWDDFQNVLEGFPDVKKDLEKIMQLNSDGGLV</sequence>
<dbReference type="Gene3D" id="1.10.287.70">
    <property type="match status" value="1"/>
</dbReference>
<proteinExistence type="predicted"/>
<keyword evidence="5" id="KW-0630">Potassium</keyword>
<dbReference type="GO" id="GO:0030425">
    <property type="term" value="C:dendrite"/>
    <property type="evidence" value="ECO:0007669"/>
    <property type="project" value="TreeGrafter"/>
</dbReference>
<dbReference type="GO" id="GO:0005249">
    <property type="term" value="F:voltage-gated potassium channel activity"/>
    <property type="evidence" value="ECO:0007669"/>
    <property type="project" value="TreeGrafter"/>
</dbReference>
<dbReference type="InterPro" id="IPR005821">
    <property type="entry name" value="Ion_trans_dom"/>
</dbReference>
<evidence type="ECO:0000256" key="8">
    <source>
        <dbReference type="ARBA" id="ARBA00023136"/>
    </source>
</evidence>
<evidence type="ECO:0000256" key="4">
    <source>
        <dbReference type="ARBA" id="ARBA00022692"/>
    </source>
</evidence>
<feature type="transmembrane region" description="Helical" evidence="9">
    <location>
        <begin position="64"/>
        <end position="87"/>
    </location>
</feature>
<evidence type="ECO:0000313" key="12">
    <source>
        <dbReference type="Proteomes" id="UP000472265"/>
    </source>
</evidence>
<dbReference type="InterPro" id="IPR013621">
    <property type="entry name" value="Ion_trans_N"/>
</dbReference>
<dbReference type="PANTHER" id="PTHR45689:SF8">
    <property type="entry name" value="POTASSIUM_SODIUM HYPERPOLARIZATION-ACTIVATED CYCLIC NUCLEOTIDE-GATED CHANNEL 2-LIKE"/>
    <property type="match status" value="1"/>
</dbReference>
<gene>
    <name evidence="11" type="primary">hcn5</name>
</gene>
<dbReference type="SUPFAM" id="SSF81324">
    <property type="entry name" value="Voltage-gated potassium channels"/>
    <property type="match status" value="1"/>
</dbReference>
<dbReference type="InterPro" id="IPR000595">
    <property type="entry name" value="cNMP-bd_dom"/>
</dbReference>
<dbReference type="GO" id="GO:0003254">
    <property type="term" value="P:regulation of membrane depolarization"/>
    <property type="evidence" value="ECO:0007669"/>
    <property type="project" value="TreeGrafter"/>
</dbReference>
<keyword evidence="6 9" id="KW-1133">Transmembrane helix</keyword>
<reference evidence="11" key="2">
    <citation type="submission" date="2025-08" db="UniProtKB">
        <authorList>
            <consortium name="Ensembl"/>
        </authorList>
    </citation>
    <scope>IDENTIFICATION</scope>
</reference>
<dbReference type="Gene3D" id="2.60.120.10">
    <property type="entry name" value="Jelly Rolls"/>
    <property type="match status" value="1"/>
</dbReference>
<dbReference type="InterPro" id="IPR014710">
    <property type="entry name" value="RmlC-like_jellyroll"/>
</dbReference>
<dbReference type="PANTHER" id="PTHR45689">
    <property type="entry name" value="I[[H]] CHANNEL, ISOFORM E"/>
    <property type="match status" value="1"/>
</dbReference>
<dbReference type="CDD" id="cd00038">
    <property type="entry name" value="CAP_ED"/>
    <property type="match status" value="1"/>
</dbReference>